<feature type="region of interest" description="Disordered" evidence="5">
    <location>
        <begin position="164"/>
        <end position="187"/>
    </location>
</feature>
<organism evidence="7 8">
    <name type="scientific">Triparma retinervis</name>
    <dbReference type="NCBI Taxonomy" id="2557542"/>
    <lineage>
        <taxon>Eukaryota</taxon>
        <taxon>Sar</taxon>
        <taxon>Stramenopiles</taxon>
        <taxon>Ochrophyta</taxon>
        <taxon>Bolidophyceae</taxon>
        <taxon>Parmales</taxon>
        <taxon>Triparmaceae</taxon>
        <taxon>Triparma</taxon>
    </lineage>
</organism>
<feature type="domain" description="RING-type" evidence="6">
    <location>
        <begin position="204"/>
        <end position="246"/>
    </location>
</feature>
<keyword evidence="2 4" id="KW-0863">Zinc-finger</keyword>
<dbReference type="Pfam" id="PF13639">
    <property type="entry name" value="zf-RING_2"/>
    <property type="match status" value="1"/>
</dbReference>
<name>A0A9W7AVB0_9STRA</name>
<dbReference type="AlphaFoldDB" id="A0A9W7AVB0"/>
<evidence type="ECO:0000256" key="3">
    <source>
        <dbReference type="ARBA" id="ARBA00022833"/>
    </source>
</evidence>
<dbReference type="EMBL" id="BRXZ01001640">
    <property type="protein sequence ID" value="GMH75743.1"/>
    <property type="molecule type" value="Genomic_DNA"/>
</dbReference>
<feature type="compositionally biased region" description="Acidic residues" evidence="5">
    <location>
        <begin position="164"/>
        <end position="177"/>
    </location>
</feature>
<dbReference type="Proteomes" id="UP001165082">
    <property type="component" value="Unassembled WGS sequence"/>
</dbReference>
<evidence type="ECO:0000256" key="5">
    <source>
        <dbReference type="SAM" id="MobiDB-lite"/>
    </source>
</evidence>
<dbReference type="PANTHER" id="PTHR14155:SF627">
    <property type="entry name" value="OS06G0192800 PROTEIN"/>
    <property type="match status" value="1"/>
</dbReference>
<dbReference type="GO" id="GO:0008270">
    <property type="term" value="F:zinc ion binding"/>
    <property type="evidence" value="ECO:0007669"/>
    <property type="project" value="UniProtKB-KW"/>
</dbReference>
<comment type="caution">
    <text evidence="7">The sequence shown here is derived from an EMBL/GenBank/DDBJ whole genome shotgun (WGS) entry which is preliminary data.</text>
</comment>
<dbReference type="OrthoDB" id="198949at2759"/>
<keyword evidence="1" id="KW-0479">Metal-binding</keyword>
<sequence>MSESSLAALRVVLDHREVDETIALRREVDETIALRRKLAEAEAACPAIFAEIGDMFVHRRDERMQNYELDVFEYVGRTAGSSVSHATRHGPVTVAAGWLIFKHIEGSGFGDYYGALNGGMRDVINAWPESDYWVYDDEGKYDENVFCLPPDKCYCFRKLEEYMDEEEDDEEEDDEEGAPSPTEIDAATRTIRFGDLEDPLNTSCPISHENFEDDQTVTQLNHCSHIFNTDSIQRWFETGHQCPVCRHDIRTEPRTSAPANDQEGAVLRG</sequence>
<proteinExistence type="predicted"/>
<evidence type="ECO:0000259" key="6">
    <source>
        <dbReference type="PROSITE" id="PS50089"/>
    </source>
</evidence>
<dbReference type="InterPro" id="IPR053238">
    <property type="entry name" value="RING-H2_zinc_finger"/>
</dbReference>
<evidence type="ECO:0000313" key="7">
    <source>
        <dbReference type="EMBL" id="GMH75743.1"/>
    </source>
</evidence>
<dbReference type="Gene3D" id="3.30.40.10">
    <property type="entry name" value="Zinc/RING finger domain, C3HC4 (zinc finger)"/>
    <property type="match status" value="1"/>
</dbReference>
<dbReference type="InterPro" id="IPR013083">
    <property type="entry name" value="Znf_RING/FYVE/PHD"/>
</dbReference>
<accession>A0A9W7AVB0</accession>
<evidence type="ECO:0000256" key="1">
    <source>
        <dbReference type="ARBA" id="ARBA00022723"/>
    </source>
</evidence>
<dbReference type="PROSITE" id="PS50089">
    <property type="entry name" value="ZF_RING_2"/>
    <property type="match status" value="1"/>
</dbReference>
<gene>
    <name evidence="7" type="ORF">TrRE_jg12825</name>
</gene>
<keyword evidence="3" id="KW-0862">Zinc</keyword>
<evidence type="ECO:0000256" key="2">
    <source>
        <dbReference type="ARBA" id="ARBA00022771"/>
    </source>
</evidence>
<evidence type="ECO:0000256" key="4">
    <source>
        <dbReference type="PROSITE-ProRule" id="PRU00175"/>
    </source>
</evidence>
<protein>
    <recommendedName>
        <fullName evidence="6">RING-type domain-containing protein</fullName>
    </recommendedName>
</protein>
<dbReference type="PANTHER" id="PTHR14155">
    <property type="entry name" value="RING FINGER DOMAIN-CONTAINING"/>
    <property type="match status" value="1"/>
</dbReference>
<reference evidence="7" key="1">
    <citation type="submission" date="2022-07" db="EMBL/GenBank/DDBJ databases">
        <title>Genome analysis of Parmales, a sister group of diatoms, reveals the evolutionary specialization of diatoms from phago-mixotrophs to photoautotrophs.</title>
        <authorList>
            <person name="Ban H."/>
            <person name="Sato S."/>
            <person name="Yoshikawa S."/>
            <person name="Kazumasa Y."/>
            <person name="Nakamura Y."/>
            <person name="Ichinomiya M."/>
            <person name="Saitoh K."/>
            <person name="Sato N."/>
            <person name="Blanc-Mathieu R."/>
            <person name="Endo H."/>
            <person name="Kuwata A."/>
            <person name="Ogata H."/>
        </authorList>
    </citation>
    <scope>NUCLEOTIDE SEQUENCE</scope>
</reference>
<keyword evidence="8" id="KW-1185">Reference proteome</keyword>
<evidence type="ECO:0000313" key="8">
    <source>
        <dbReference type="Proteomes" id="UP001165082"/>
    </source>
</evidence>
<dbReference type="InterPro" id="IPR001841">
    <property type="entry name" value="Znf_RING"/>
</dbReference>
<dbReference type="SUPFAM" id="SSF57850">
    <property type="entry name" value="RING/U-box"/>
    <property type="match status" value="1"/>
</dbReference>